<dbReference type="Pfam" id="PF20431">
    <property type="entry name" value="E_motif"/>
    <property type="match status" value="1"/>
</dbReference>
<dbReference type="PANTHER" id="PTHR47926">
    <property type="entry name" value="PENTATRICOPEPTIDE REPEAT-CONTAINING PROTEIN"/>
    <property type="match status" value="1"/>
</dbReference>
<evidence type="ECO:0000313" key="4">
    <source>
        <dbReference type="Proteomes" id="UP000245207"/>
    </source>
</evidence>
<dbReference type="NCBIfam" id="TIGR00756">
    <property type="entry name" value="PPR"/>
    <property type="match status" value="2"/>
</dbReference>
<proteinExistence type="predicted"/>
<dbReference type="PANTHER" id="PTHR47926:SF347">
    <property type="entry name" value="PENTATRICOPEPTIDE REPEAT-CONTAINING PROTEIN"/>
    <property type="match status" value="1"/>
</dbReference>
<dbReference type="InterPro" id="IPR002885">
    <property type="entry name" value="PPR_rpt"/>
</dbReference>
<accession>A0A2U1K9K9</accession>
<dbReference type="Proteomes" id="UP000245207">
    <property type="component" value="Unassembled WGS sequence"/>
</dbReference>
<sequence>MGIVWKRWRPVFKEMYGCGFVAKPELVACVVSVCGRFGCVKVGKMTHGVYVVDERFEKLVFLMTALDVNEVSWTTMIVGVTLISVSPACVELGTIGLEKDIHGYAFRHGLNSDMRLLSSLVHLYSKHEGSLYLAELIFETSIKKDVNEGVQPNYVTLLLLLTACTDIPSITLGSGIHGYVIKSGLDSDLSVTNSLINMYAKCGSHKDSHQVFREMSIRDCVSWSSLINAHGLQGCGEEALQLFNEVKEKGIQYDSITFLVVLSACNHAGLVEEVHKLFSEVAKDDNLLVNLEHYACYIDLLGRAGKLECASDVLRTMPMKPNSKIVSSLVSACKIHGRCCRNFVKLVYRLEPDNTANYTLLSMIYAEFGKWLNVEGVQRDEIKGVEKELRVQ</sequence>
<keyword evidence="4" id="KW-1185">Reference proteome</keyword>
<dbReference type="InterPro" id="IPR046960">
    <property type="entry name" value="PPR_At4g14850-like_plant"/>
</dbReference>
<dbReference type="GO" id="GO:0003723">
    <property type="term" value="F:RNA binding"/>
    <property type="evidence" value="ECO:0007669"/>
    <property type="project" value="InterPro"/>
</dbReference>
<comment type="caution">
    <text evidence="3">The sequence shown here is derived from an EMBL/GenBank/DDBJ whole genome shotgun (WGS) entry which is preliminary data.</text>
</comment>
<feature type="repeat" description="PPR" evidence="2">
    <location>
        <begin position="219"/>
        <end position="253"/>
    </location>
</feature>
<dbReference type="PROSITE" id="PS51375">
    <property type="entry name" value="PPR"/>
    <property type="match status" value="2"/>
</dbReference>
<dbReference type="InterPro" id="IPR011990">
    <property type="entry name" value="TPR-like_helical_dom_sf"/>
</dbReference>
<dbReference type="Pfam" id="PF01535">
    <property type="entry name" value="PPR"/>
    <property type="match status" value="1"/>
</dbReference>
<evidence type="ECO:0000313" key="3">
    <source>
        <dbReference type="EMBL" id="PWA25100.1"/>
    </source>
</evidence>
<name>A0A2U1K9K9_ARTAN</name>
<organism evidence="3 4">
    <name type="scientific">Artemisia annua</name>
    <name type="common">Sweet wormwood</name>
    <dbReference type="NCBI Taxonomy" id="35608"/>
    <lineage>
        <taxon>Eukaryota</taxon>
        <taxon>Viridiplantae</taxon>
        <taxon>Streptophyta</taxon>
        <taxon>Embryophyta</taxon>
        <taxon>Tracheophyta</taxon>
        <taxon>Spermatophyta</taxon>
        <taxon>Magnoliopsida</taxon>
        <taxon>eudicotyledons</taxon>
        <taxon>Gunneridae</taxon>
        <taxon>Pentapetalae</taxon>
        <taxon>asterids</taxon>
        <taxon>campanulids</taxon>
        <taxon>Asterales</taxon>
        <taxon>Asteraceae</taxon>
        <taxon>Asteroideae</taxon>
        <taxon>Anthemideae</taxon>
        <taxon>Artemisiinae</taxon>
        <taxon>Artemisia</taxon>
    </lineage>
</organism>
<keyword evidence="1" id="KW-0677">Repeat</keyword>
<dbReference type="Pfam" id="PF13041">
    <property type="entry name" value="PPR_2"/>
    <property type="match status" value="1"/>
</dbReference>
<dbReference type="OrthoDB" id="1871818at2759"/>
<evidence type="ECO:0000256" key="2">
    <source>
        <dbReference type="PROSITE-ProRule" id="PRU00708"/>
    </source>
</evidence>
<dbReference type="FunFam" id="1.25.40.10:FF:000090">
    <property type="entry name" value="Pentatricopeptide repeat-containing protein, chloroplastic"/>
    <property type="match status" value="1"/>
</dbReference>
<dbReference type="AlphaFoldDB" id="A0A2U1K9K9"/>
<dbReference type="GO" id="GO:0009451">
    <property type="term" value="P:RNA modification"/>
    <property type="evidence" value="ECO:0007669"/>
    <property type="project" value="InterPro"/>
</dbReference>
<feature type="repeat" description="PPR" evidence="2">
    <location>
        <begin position="188"/>
        <end position="218"/>
    </location>
</feature>
<gene>
    <name evidence="3" type="ORF">CTI12_AA621060</name>
</gene>
<evidence type="ECO:0000256" key="1">
    <source>
        <dbReference type="ARBA" id="ARBA00022737"/>
    </source>
</evidence>
<protein>
    <submittedName>
        <fullName evidence="3">Pentatricopeptide repeat-containing protein</fullName>
    </submittedName>
</protein>
<dbReference type="InterPro" id="IPR046848">
    <property type="entry name" value="E_motif"/>
</dbReference>
<dbReference type="Gene3D" id="1.25.40.10">
    <property type="entry name" value="Tetratricopeptide repeat domain"/>
    <property type="match status" value="2"/>
</dbReference>
<reference evidence="3 4" key="1">
    <citation type="journal article" date="2018" name="Mol. Plant">
        <title>The genome of Artemisia annua provides insight into the evolution of Asteraceae family and artemisinin biosynthesis.</title>
        <authorList>
            <person name="Shen Q."/>
            <person name="Zhang L."/>
            <person name="Liao Z."/>
            <person name="Wang S."/>
            <person name="Yan T."/>
            <person name="Shi P."/>
            <person name="Liu M."/>
            <person name="Fu X."/>
            <person name="Pan Q."/>
            <person name="Wang Y."/>
            <person name="Lv Z."/>
            <person name="Lu X."/>
            <person name="Zhang F."/>
            <person name="Jiang W."/>
            <person name="Ma Y."/>
            <person name="Chen M."/>
            <person name="Hao X."/>
            <person name="Li L."/>
            <person name="Tang Y."/>
            <person name="Lv G."/>
            <person name="Zhou Y."/>
            <person name="Sun X."/>
            <person name="Brodelius P.E."/>
            <person name="Rose J.K.C."/>
            <person name="Tang K."/>
        </authorList>
    </citation>
    <scope>NUCLEOTIDE SEQUENCE [LARGE SCALE GENOMIC DNA]</scope>
    <source>
        <strain evidence="4">cv. Huhao1</strain>
        <tissue evidence="3">Leaf</tissue>
    </source>
</reference>
<dbReference type="EMBL" id="PKPP01028844">
    <property type="protein sequence ID" value="PWA25100.1"/>
    <property type="molecule type" value="Genomic_DNA"/>
</dbReference>